<dbReference type="EMBL" id="JBHTJZ010000035">
    <property type="protein sequence ID" value="MFD0961368.1"/>
    <property type="molecule type" value="Genomic_DNA"/>
</dbReference>
<reference evidence="3" key="1">
    <citation type="journal article" date="2019" name="Int. J. Syst. Evol. Microbiol.">
        <title>The Global Catalogue of Microorganisms (GCM) 10K type strain sequencing project: providing services to taxonomists for standard genome sequencing and annotation.</title>
        <authorList>
            <consortium name="The Broad Institute Genomics Platform"/>
            <consortium name="The Broad Institute Genome Sequencing Center for Infectious Disease"/>
            <person name="Wu L."/>
            <person name="Ma J."/>
        </authorList>
    </citation>
    <scope>NUCLEOTIDE SEQUENCE [LARGE SCALE GENOMIC DNA]</scope>
    <source>
        <strain evidence="3">CCUG 59129</strain>
    </source>
</reference>
<gene>
    <name evidence="2" type="ORF">ACFQ2I_18615</name>
</gene>
<comment type="caution">
    <text evidence="2">The sequence shown here is derived from an EMBL/GenBank/DDBJ whole genome shotgun (WGS) entry which is preliminary data.</text>
</comment>
<dbReference type="Pfam" id="PF00246">
    <property type="entry name" value="Peptidase_M14"/>
    <property type="match status" value="1"/>
</dbReference>
<name>A0ABW3HV17_9BACL</name>
<dbReference type="SUPFAM" id="SSF53187">
    <property type="entry name" value="Zn-dependent exopeptidases"/>
    <property type="match status" value="1"/>
</dbReference>
<dbReference type="GO" id="GO:0004180">
    <property type="term" value="F:carboxypeptidase activity"/>
    <property type="evidence" value="ECO:0007669"/>
    <property type="project" value="UniProtKB-KW"/>
</dbReference>
<keyword evidence="2" id="KW-0378">Hydrolase</keyword>
<protein>
    <submittedName>
        <fullName evidence="2">M14 family zinc carboxypeptidase</fullName>
    </submittedName>
</protein>
<dbReference type="RefSeq" id="WP_377566874.1">
    <property type="nucleotide sequence ID" value="NZ_JBHTJZ010000035.1"/>
</dbReference>
<dbReference type="InterPro" id="IPR000834">
    <property type="entry name" value="Peptidase_M14"/>
</dbReference>
<keyword evidence="2" id="KW-0645">Protease</keyword>
<evidence type="ECO:0000313" key="3">
    <source>
        <dbReference type="Proteomes" id="UP001596989"/>
    </source>
</evidence>
<evidence type="ECO:0000313" key="2">
    <source>
        <dbReference type="EMBL" id="MFD0961368.1"/>
    </source>
</evidence>
<organism evidence="2 3">
    <name type="scientific">Paenibacillus chungangensis</name>
    <dbReference type="NCBI Taxonomy" id="696535"/>
    <lineage>
        <taxon>Bacteria</taxon>
        <taxon>Bacillati</taxon>
        <taxon>Bacillota</taxon>
        <taxon>Bacilli</taxon>
        <taxon>Bacillales</taxon>
        <taxon>Paenibacillaceae</taxon>
        <taxon>Paenibacillus</taxon>
    </lineage>
</organism>
<evidence type="ECO:0000259" key="1">
    <source>
        <dbReference type="Pfam" id="PF00246"/>
    </source>
</evidence>
<dbReference type="Proteomes" id="UP001596989">
    <property type="component" value="Unassembled WGS sequence"/>
</dbReference>
<feature type="domain" description="Peptidase M14" evidence="1">
    <location>
        <begin position="37"/>
        <end position="184"/>
    </location>
</feature>
<proteinExistence type="predicted"/>
<keyword evidence="2" id="KW-0121">Carboxypeptidase</keyword>
<sequence>MKEAEALTVPSYWKGTLEEIEAELGRLSRGRSGLLCRSAGGRPVHLVEYGERQELYMRANYNSACGAGNTSHYARRGADHKPVLLIVGGIHGSELEGIVGVMNLLQVLETGKDWRGKGWQELHQLSSRVRLLAIPCMNPDGRARVPQRTVWEMDYETVRHYTQGRWKDGSLCEWPDCKAVHPIKEEAQFLGAYFNDDGVNMMHDQFFKPMAEETASLLALAEREAADFSMLLHGGLNCPLHFVKTAYVPDAVKGRHQLFYDAFMERASEKGYGIVRINMLGPDGAEGSPPSFNLTSALHHVCGGLSMLYESNQNYDGEGLRLSPDEIVDSHLLLFQEMMRFALANEVLPQA</sequence>
<dbReference type="Gene3D" id="3.40.630.10">
    <property type="entry name" value="Zn peptidases"/>
    <property type="match status" value="1"/>
</dbReference>
<keyword evidence="3" id="KW-1185">Reference proteome</keyword>
<accession>A0ABW3HV17</accession>